<dbReference type="InterPro" id="IPR007197">
    <property type="entry name" value="rSAM"/>
</dbReference>
<evidence type="ECO:0000256" key="3">
    <source>
        <dbReference type="ARBA" id="ARBA00022691"/>
    </source>
</evidence>
<comment type="cofactor">
    <cofactor evidence="1">
        <name>[4Fe-4S] cluster</name>
        <dbReference type="ChEBI" id="CHEBI:49883"/>
    </cofactor>
</comment>
<proteinExistence type="predicted"/>
<feature type="domain" description="Radical SAM core" evidence="7">
    <location>
        <begin position="7"/>
        <end position="218"/>
    </location>
</feature>
<keyword evidence="5" id="KW-0408">Iron</keyword>
<evidence type="ECO:0000256" key="6">
    <source>
        <dbReference type="ARBA" id="ARBA00023014"/>
    </source>
</evidence>
<dbReference type="EMBL" id="JAUOZS010000001">
    <property type="protein sequence ID" value="MDT8900942.1"/>
    <property type="molecule type" value="Genomic_DNA"/>
</dbReference>
<dbReference type="PANTHER" id="PTHR43273:SF8">
    <property type="entry name" value="RADICAL SAM DOMAIN PROTEIN"/>
    <property type="match status" value="1"/>
</dbReference>
<dbReference type="PANTHER" id="PTHR43273">
    <property type="entry name" value="ANAEROBIC SULFATASE-MATURATING ENZYME HOMOLOG ASLB-RELATED"/>
    <property type="match status" value="1"/>
</dbReference>
<accession>A0ABU3NVU9</accession>
<evidence type="ECO:0000256" key="2">
    <source>
        <dbReference type="ARBA" id="ARBA00022485"/>
    </source>
</evidence>
<dbReference type="RefSeq" id="WP_413779474.1">
    <property type="nucleotide sequence ID" value="NZ_JAUOZS010000001.1"/>
</dbReference>
<dbReference type="InterPro" id="IPR013785">
    <property type="entry name" value="Aldolase_TIM"/>
</dbReference>
<keyword evidence="2" id="KW-0004">4Fe-4S</keyword>
<dbReference type="Proteomes" id="UP001254848">
    <property type="component" value="Unassembled WGS sequence"/>
</dbReference>
<keyword evidence="9" id="KW-1185">Reference proteome</keyword>
<dbReference type="InterPro" id="IPR023885">
    <property type="entry name" value="4Fe4S-binding_SPASM_dom"/>
</dbReference>
<evidence type="ECO:0000256" key="1">
    <source>
        <dbReference type="ARBA" id="ARBA00001966"/>
    </source>
</evidence>
<evidence type="ECO:0000259" key="7">
    <source>
        <dbReference type="PROSITE" id="PS51918"/>
    </source>
</evidence>
<dbReference type="InterPro" id="IPR000385">
    <property type="entry name" value="MoaA_NifB_PqqE_Fe-S-bd_CS"/>
</dbReference>
<keyword evidence="3" id="KW-0949">S-adenosyl-L-methionine</keyword>
<evidence type="ECO:0000256" key="5">
    <source>
        <dbReference type="ARBA" id="ARBA00023004"/>
    </source>
</evidence>
<protein>
    <submittedName>
        <fullName evidence="8">Radical SAM protein</fullName>
    </submittedName>
</protein>
<sequence length="452" mass="51294">MKPFREVYNCDSVTINVTNQCNLRCTYCFEKDRPDGMITPENICKVMDIVYNRLDGDRVFMVNLFGGEPLLNWEAIKALILHIDKMHYVARVGITTNLTILTEEMIQMFDDYGVVLLVSMDGTKKAHDTGRCGTYDIVKENLLRLKDRGLAHAVEVRMTVTPENVRELHQGVCEVMDMGFDHIVPCLATDCEWDDEAKGVLAQEFEMVVQTYLKVLYDHTSKRNVGIKTVDDYLYSNLVPFTPDRLRCAIGTNRWCAIGVDGEVMPCHQFHTNQAFSDFSIGNIFEGVDDTLIADPPEFTVQEKCQGCIAMSVCKGGCQAQNFSTTGDFGDATDAYCETSKIMAGIVKRYQKAIVDSPNPRSRRLVQLRENLKLKHYFDTVVMETNILSPDFPVRMAHFQSQLKQMEKIILPSFWIYFVLKLYPVGAMIGGEDIGKPWVESPVHVAECGREY</sequence>
<dbReference type="SUPFAM" id="SSF102114">
    <property type="entry name" value="Radical SAM enzymes"/>
    <property type="match status" value="1"/>
</dbReference>
<dbReference type="NCBIfam" id="TIGR04085">
    <property type="entry name" value="rSAM_more_4Fe4S"/>
    <property type="match status" value="1"/>
</dbReference>
<keyword evidence="6" id="KW-0411">Iron-sulfur</keyword>
<dbReference type="SFLD" id="SFLDG01067">
    <property type="entry name" value="SPASM/twitch_domain_containing"/>
    <property type="match status" value="1"/>
</dbReference>
<comment type="caution">
    <text evidence="8">The sequence shown here is derived from an EMBL/GenBank/DDBJ whole genome shotgun (WGS) entry which is preliminary data.</text>
</comment>
<dbReference type="CDD" id="cd01335">
    <property type="entry name" value="Radical_SAM"/>
    <property type="match status" value="1"/>
</dbReference>
<dbReference type="Gene3D" id="3.20.20.70">
    <property type="entry name" value="Aldolase class I"/>
    <property type="match status" value="1"/>
</dbReference>
<gene>
    <name evidence="8" type="ORF">Q4T40_06820</name>
</gene>
<organism evidence="8 9">
    <name type="scientific">Anaeroselena agilis</name>
    <dbReference type="NCBI Taxonomy" id="3063788"/>
    <lineage>
        <taxon>Bacteria</taxon>
        <taxon>Bacillati</taxon>
        <taxon>Bacillota</taxon>
        <taxon>Negativicutes</taxon>
        <taxon>Acetonemataceae</taxon>
        <taxon>Anaeroselena</taxon>
    </lineage>
</organism>
<dbReference type="SFLD" id="SFLDS00029">
    <property type="entry name" value="Radical_SAM"/>
    <property type="match status" value="1"/>
</dbReference>
<dbReference type="SFLD" id="SFLDG01384">
    <property type="entry name" value="thioether_bond_formation_requi"/>
    <property type="match status" value="1"/>
</dbReference>
<dbReference type="InterPro" id="IPR058240">
    <property type="entry name" value="rSAM_sf"/>
</dbReference>
<dbReference type="InterPro" id="IPR023867">
    <property type="entry name" value="Sulphatase_maturase_rSAM"/>
</dbReference>
<dbReference type="PROSITE" id="PS51918">
    <property type="entry name" value="RADICAL_SAM"/>
    <property type="match status" value="1"/>
</dbReference>
<evidence type="ECO:0000313" key="9">
    <source>
        <dbReference type="Proteomes" id="UP001254848"/>
    </source>
</evidence>
<name>A0ABU3NVU9_9FIRM</name>
<dbReference type="Pfam" id="PF04055">
    <property type="entry name" value="Radical_SAM"/>
    <property type="match status" value="1"/>
</dbReference>
<dbReference type="PROSITE" id="PS01305">
    <property type="entry name" value="MOAA_NIFB_PQQE"/>
    <property type="match status" value="1"/>
</dbReference>
<dbReference type="SFLD" id="SFLDG01386">
    <property type="entry name" value="main_SPASM_domain-containing"/>
    <property type="match status" value="1"/>
</dbReference>
<evidence type="ECO:0000256" key="4">
    <source>
        <dbReference type="ARBA" id="ARBA00022723"/>
    </source>
</evidence>
<keyword evidence="4" id="KW-0479">Metal-binding</keyword>
<reference evidence="8 9" key="1">
    <citation type="submission" date="2023-07" db="EMBL/GenBank/DDBJ databases">
        <title>The novel representative of Negativicutes class, Anaeroselena agilis gen. nov. sp. nov.</title>
        <authorList>
            <person name="Prokofeva M.I."/>
            <person name="Elcheninov A.G."/>
            <person name="Klyukina A."/>
            <person name="Kublanov I.V."/>
            <person name="Frolov E.N."/>
            <person name="Podosokorskaya O.A."/>
        </authorList>
    </citation>
    <scope>NUCLEOTIDE SEQUENCE [LARGE SCALE GENOMIC DNA]</scope>
    <source>
        <strain evidence="8 9">4137-cl</strain>
    </source>
</reference>
<evidence type="ECO:0000313" key="8">
    <source>
        <dbReference type="EMBL" id="MDT8900942.1"/>
    </source>
</evidence>